<reference evidence="3" key="1">
    <citation type="journal article" date="2020" name="New Phytol.">
        <title>Comparative genomics reveals dynamic genome evolution in host specialist ectomycorrhizal fungi.</title>
        <authorList>
            <person name="Lofgren L.A."/>
            <person name="Nguyen N.H."/>
            <person name="Vilgalys R."/>
            <person name="Ruytinx J."/>
            <person name="Liao H.L."/>
            <person name="Branco S."/>
            <person name="Kuo A."/>
            <person name="LaButti K."/>
            <person name="Lipzen A."/>
            <person name="Andreopoulos W."/>
            <person name="Pangilinan J."/>
            <person name="Riley R."/>
            <person name="Hundley H."/>
            <person name="Na H."/>
            <person name="Barry K."/>
            <person name="Grigoriev I.V."/>
            <person name="Stajich J.E."/>
            <person name="Kennedy P.G."/>
        </authorList>
    </citation>
    <scope>NUCLEOTIDE SEQUENCE</scope>
    <source>
        <strain evidence="3">FC423</strain>
    </source>
</reference>
<dbReference type="Proteomes" id="UP000823399">
    <property type="component" value="Unassembled WGS sequence"/>
</dbReference>
<accession>A0A9P7EWH7</accession>
<dbReference type="GeneID" id="64702274"/>
<proteinExistence type="predicted"/>
<comment type="caution">
    <text evidence="3">The sequence shown here is derived from an EMBL/GenBank/DDBJ whole genome shotgun (WGS) entry which is preliminary data.</text>
</comment>
<dbReference type="AlphaFoldDB" id="A0A9P7EWH7"/>
<evidence type="ECO:0000313" key="3">
    <source>
        <dbReference type="EMBL" id="KAG2092126.1"/>
    </source>
</evidence>
<organism evidence="3 4">
    <name type="scientific">Suillus discolor</name>
    <dbReference type="NCBI Taxonomy" id="1912936"/>
    <lineage>
        <taxon>Eukaryota</taxon>
        <taxon>Fungi</taxon>
        <taxon>Dikarya</taxon>
        <taxon>Basidiomycota</taxon>
        <taxon>Agaricomycotina</taxon>
        <taxon>Agaricomycetes</taxon>
        <taxon>Agaricomycetidae</taxon>
        <taxon>Boletales</taxon>
        <taxon>Suillineae</taxon>
        <taxon>Suillaceae</taxon>
        <taxon>Suillus</taxon>
    </lineage>
</organism>
<keyword evidence="1" id="KW-0863">Zinc-finger</keyword>
<feature type="domain" description="C2H2-type" evidence="2">
    <location>
        <begin position="31"/>
        <end position="56"/>
    </location>
</feature>
<dbReference type="Pfam" id="PF18759">
    <property type="entry name" value="Plavaka"/>
    <property type="match status" value="2"/>
</dbReference>
<keyword evidence="1" id="KW-0479">Metal-binding</keyword>
<keyword evidence="4" id="KW-1185">Reference proteome</keyword>
<evidence type="ECO:0000256" key="1">
    <source>
        <dbReference type="PROSITE-ProRule" id="PRU00042"/>
    </source>
</evidence>
<dbReference type="GO" id="GO:0008270">
    <property type="term" value="F:zinc ion binding"/>
    <property type="evidence" value="ECO:0007669"/>
    <property type="project" value="UniProtKB-KW"/>
</dbReference>
<dbReference type="PROSITE" id="PS50157">
    <property type="entry name" value="ZINC_FINGER_C2H2_2"/>
    <property type="match status" value="1"/>
</dbReference>
<dbReference type="InterPro" id="IPR013087">
    <property type="entry name" value="Znf_C2H2_type"/>
</dbReference>
<gene>
    <name evidence="3" type="ORF">F5147DRAFT_748040</name>
</gene>
<protein>
    <recommendedName>
        <fullName evidence="2">C2H2-type domain-containing protein</fullName>
    </recommendedName>
</protein>
<dbReference type="RefSeq" id="XP_041286759.1">
    <property type="nucleotide sequence ID" value="XM_041440015.1"/>
</dbReference>
<name>A0A9P7EWH7_9AGAM</name>
<evidence type="ECO:0000313" key="4">
    <source>
        <dbReference type="Proteomes" id="UP000823399"/>
    </source>
</evidence>
<dbReference type="PROSITE" id="PS00028">
    <property type="entry name" value="ZINC_FINGER_C2H2_1"/>
    <property type="match status" value="1"/>
</dbReference>
<sequence>MSQAPDVPAMRSMNAQTFRCSKRKTFNVNLILCPHPGCSRTFKNRSGLMQHRHAIHDFSFEIQREAPPNEMQDEAPPNEMQEEAPPYDGDVEMDYQPTSGGTHRDYHPQLDGHICDEAGDFIHPDSPPPPYTSRAPDDWTPYHNQLEFEMAEFLYMKVQMSGGDIDKLMHLWGGTLAKHNDAPPFADRRDLYSTIDNTPVGDVPWKSFSMKYNANNHDTRNVESAPWMEKTYTTWFHNPHTIIRNMLANPDFKDEMDYVLYREFNGEGDNAKRQWRNMMSGNWAWDQADEIAKDPLTHGATFVPVILGSNKTTMSVATGQNDYYPLYTSIGNVHNNVCRAHRNAVAIVSFLAIPKTAKKYAEDPHFRKFKKQLLHSSLSKILLSLKPSMSIPEVARFGDGHFRCVIYGLGPYIADYPEQSALACVVYNWCANIHFSLLVDAFHLFTNDFPRADIHELLSPDILHQIIKGAFKDHLVTWVEQYLLKEHRKTRAKGILDDIDRRIAAAPSFAGLRRFPEGRGFSQWTGDDSKTLMKVYLPAIEGHVPQDIVRCFRTFLEFCYIVRQDIITEDTLEKLADALQHFHQYRKIFQDTGVRLNGFLLPRQHSLSHYVLLIHMFGAPNGLCSSITESKHIKAVKEPWRRSSKWCVGGAKSTEQLNPLIKSNIGERSRARNIRALAVEMDIPDLPRLVRLFLYDQLLADDSHTSDDVPLSPIKVFNSAVATFFAPSDPSGIGGMRHEHIRAAPSWRRGPPRCDTVFINTASEDSINGMEVGRVLCFFSFCHSKEIFPCALIHWFKLIGNKPDPDIGMWMVQPSFHEDGSQELFIIHLDTIIRASHLLPIFGNDFIEDDIKFHNSLDLFKGFYVNKFVDHNSFKIAS</sequence>
<dbReference type="InterPro" id="IPR041078">
    <property type="entry name" value="Plavaka"/>
</dbReference>
<dbReference type="EMBL" id="JABBWM010000092">
    <property type="protein sequence ID" value="KAG2092126.1"/>
    <property type="molecule type" value="Genomic_DNA"/>
</dbReference>
<dbReference type="OrthoDB" id="2661273at2759"/>
<keyword evidence="1" id="KW-0862">Zinc</keyword>
<evidence type="ECO:0000259" key="2">
    <source>
        <dbReference type="PROSITE" id="PS50157"/>
    </source>
</evidence>